<dbReference type="Proteomes" id="UP000643279">
    <property type="component" value="Unassembled WGS sequence"/>
</dbReference>
<evidence type="ECO:0000313" key="1">
    <source>
        <dbReference type="EMBL" id="GGI02943.1"/>
    </source>
</evidence>
<keyword evidence="2" id="KW-1185">Reference proteome</keyword>
<protein>
    <submittedName>
        <fullName evidence="1">Uncharacterized protein</fullName>
    </submittedName>
</protein>
<name>A0ABQ2B232_9MICC</name>
<organism evidence="1 2">
    <name type="scientific">Arthrobacter liuii</name>
    <dbReference type="NCBI Taxonomy" id="1476996"/>
    <lineage>
        <taxon>Bacteria</taxon>
        <taxon>Bacillati</taxon>
        <taxon>Actinomycetota</taxon>
        <taxon>Actinomycetes</taxon>
        <taxon>Micrococcales</taxon>
        <taxon>Micrococcaceae</taxon>
        <taxon>Arthrobacter</taxon>
    </lineage>
</organism>
<reference evidence="2" key="1">
    <citation type="journal article" date="2019" name="Int. J. Syst. Evol. Microbiol.">
        <title>The Global Catalogue of Microorganisms (GCM) 10K type strain sequencing project: providing services to taxonomists for standard genome sequencing and annotation.</title>
        <authorList>
            <consortium name="The Broad Institute Genomics Platform"/>
            <consortium name="The Broad Institute Genome Sequencing Center for Infectious Disease"/>
            <person name="Wu L."/>
            <person name="Ma J."/>
        </authorList>
    </citation>
    <scope>NUCLEOTIDE SEQUENCE [LARGE SCALE GENOMIC DNA]</scope>
    <source>
        <strain evidence="2">CGMCC 1.12778</strain>
    </source>
</reference>
<evidence type="ECO:0000313" key="2">
    <source>
        <dbReference type="Proteomes" id="UP000643279"/>
    </source>
</evidence>
<sequence>MGGEGACARALITWRIPSPVLLRTTPVRLLALCLARREWKMQRLSAQAWVRIVLEFQLGWPKALDNRSRLMVKRTDQPTVSY</sequence>
<gene>
    <name evidence="1" type="ORF">GCM10007170_45810</name>
</gene>
<comment type="caution">
    <text evidence="1">The sequence shown here is derived from an EMBL/GenBank/DDBJ whole genome shotgun (WGS) entry which is preliminary data.</text>
</comment>
<accession>A0ABQ2B232</accession>
<proteinExistence type="predicted"/>
<dbReference type="EMBL" id="BMFW01000055">
    <property type="protein sequence ID" value="GGI02943.1"/>
    <property type="molecule type" value="Genomic_DNA"/>
</dbReference>